<protein>
    <recommendedName>
        <fullName evidence="2">Transposase</fullName>
    </recommendedName>
</protein>
<accession>A0A2P2PHB4</accession>
<evidence type="ECO:0000313" key="1">
    <source>
        <dbReference type="EMBL" id="MBX54116.1"/>
    </source>
</evidence>
<name>A0A2P2PHB4_RHIMU</name>
<sequence>MKPSFKRENRGDLYRIMAISFIIQTFCPELCNQL</sequence>
<evidence type="ECO:0008006" key="2">
    <source>
        <dbReference type="Google" id="ProtNLM"/>
    </source>
</evidence>
<proteinExistence type="predicted"/>
<reference evidence="1" key="1">
    <citation type="submission" date="2018-02" db="EMBL/GenBank/DDBJ databases">
        <title>Rhizophora mucronata_Transcriptome.</title>
        <authorList>
            <person name="Meera S.P."/>
            <person name="Sreeshan A."/>
            <person name="Augustine A."/>
        </authorList>
    </citation>
    <scope>NUCLEOTIDE SEQUENCE</scope>
    <source>
        <tissue evidence="1">Leaf</tissue>
    </source>
</reference>
<dbReference type="EMBL" id="GGEC01073632">
    <property type="protein sequence ID" value="MBX54116.1"/>
    <property type="molecule type" value="Transcribed_RNA"/>
</dbReference>
<dbReference type="AlphaFoldDB" id="A0A2P2PHB4"/>
<organism evidence="1">
    <name type="scientific">Rhizophora mucronata</name>
    <name type="common">Asiatic mangrove</name>
    <dbReference type="NCBI Taxonomy" id="61149"/>
    <lineage>
        <taxon>Eukaryota</taxon>
        <taxon>Viridiplantae</taxon>
        <taxon>Streptophyta</taxon>
        <taxon>Embryophyta</taxon>
        <taxon>Tracheophyta</taxon>
        <taxon>Spermatophyta</taxon>
        <taxon>Magnoliopsida</taxon>
        <taxon>eudicotyledons</taxon>
        <taxon>Gunneridae</taxon>
        <taxon>Pentapetalae</taxon>
        <taxon>rosids</taxon>
        <taxon>fabids</taxon>
        <taxon>Malpighiales</taxon>
        <taxon>Rhizophoraceae</taxon>
        <taxon>Rhizophora</taxon>
    </lineage>
</organism>